<dbReference type="GO" id="GO:0016740">
    <property type="term" value="F:transferase activity"/>
    <property type="evidence" value="ECO:0007669"/>
    <property type="project" value="UniProtKB-ARBA"/>
</dbReference>
<feature type="binding site" evidence="5">
    <location>
        <position position="113"/>
    </location>
    <ligand>
        <name>biotin</name>
        <dbReference type="ChEBI" id="CHEBI:57586"/>
    </ligand>
</feature>
<dbReference type="GO" id="GO:0005524">
    <property type="term" value="F:ATP binding"/>
    <property type="evidence" value="ECO:0007669"/>
    <property type="project" value="UniProtKB-UniRule"/>
</dbReference>
<name>A0A9D1EQU3_9FIRM</name>
<dbReference type="InterPro" id="IPR036390">
    <property type="entry name" value="WH_DNA-bd_sf"/>
</dbReference>
<evidence type="ECO:0000256" key="5">
    <source>
        <dbReference type="HAMAP-Rule" id="MF_00978"/>
    </source>
</evidence>
<dbReference type="Pfam" id="PF03099">
    <property type="entry name" value="BPL_LplA_LipB"/>
    <property type="match status" value="1"/>
</dbReference>
<dbReference type="GO" id="GO:0003677">
    <property type="term" value="F:DNA binding"/>
    <property type="evidence" value="ECO:0007669"/>
    <property type="project" value="UniProtKB-UniRule"/>
</dbReference>
<keyword evidence="1 5" id="KW-0436">Ligase</keyword>
<sequence length="325" mass="36255">MKSEILQILRERKNFVSGQELCGLFGVSRTAVWKAISQLKEDGYVVESVTNKGYRLLEEPELVTREAIESKLATKWAGRTLYCLEEVDSTNRAARELAEKGAPHGTLVVANRQNAGRGRRGRIWQMEPGTGIAMSLLLRPSLEPQKASMLTLVMGLAQAKALDRLFGLSAKIKWPNDLVIRGRKVSGTLTEMSAEMEEIHYVIIGTGINVNMTCFPEELKETATSLCEERGRRLSRAEIICACMEEFETCYQAFMEARDLRLLRQDYETYLVNKDRQVCVLDPAGEYTGTALGINDQGELLVETGNGIRTVFAGEVSVRGVYGYV</sequence>
<dbReference type="SUPFAM" id="SSF46785">
    <property type="entry name" value="Winged helix' DNA-binding domain"/>
    <property type="match status" value="1"/>
</dbReference>
<dbReference type="NCBIfam" id="TIGR00121">
    <property type="entry name" value="birA_ligase"/>
    <property type="match status" value="1"/>
</dbReference>
<dbReference type="Gene3D" id="1.10.10.10">
    <property type="entry name" value="Winged helix-like DNA-binding domain superfamily/Winged helix DNA-binding domain"/>
    <property type="match status" value="1"/>
</dbReference>
<dbReference type="PROSITE" id="PS51733">
    <property type="entry name" value="BPL_LPL_CATALYTIC"/>
    <property type="match status" value="1"/>
</dbReference>
<dbReference type="InterPro" id="IPR008988">
    <property type="entry name" value="Transcriptional_repressor_C"/>
</dbReference>
<dbReference type="GO" id="GO:0006355">
    <property type="term" value="P:regulation of DNA-templated transcription"/>
    <property type="evidence" value="ECO:0007669"/>
    <property type="project" value="UniProtKB-UniRule"/>
</dbReference>
<feature type="domain" description="BPL/LPL catalytic" evidence="6">
    <location>
        <begin position="66"/>
        <end position="255"/>
    </location>
</feature>
<evidence type="ECO:0000313" key="7">
    <source>
        <dbReference type="EMBL" id="HIS30223.1"/>
    </source>
</evidence>
<dbReference type="Pfam" id="PF08279">
    <property type="entry name" value="HTH_11"/>
    <property type="match status" value="1"/>
</dbReference>
<dbReference type="InterPro" id="IPR004408">
    <property type="entry name" value="Biotin_CoA_COase_ligase"/>
</dbReference>
<comment type="caution">
    <text evidence="7">The sequence shown here is derived from an EMBL/GenBank/DDBJ whole genome shotgun (WGS) entry which is preliminary data.</text>
</comment>
<comment type="function">
    <text evidence="5">Acts both as a biotin--[acetyl-CoA-carboxylase] ligase and a repressor.</text>
</comment>
<comment type="similarity">
    <text evidence="5">Belongs to the biotin--protein ligase family.</text>
</comment>
<organism evidence="7 8">
    <name type="scientific">Candidatus Limivivens intestinipullorum</name>
    <dbReference type="NCBI Taxonomy" id="2840858"/>
    <lineage>
        <taxon>Bacteria</taxon>
        <taxon>Bacillati</taxon>
        <taxon>Bacillota</taxon>
        <taxon>Clostridia</taxon>
        <taxon>Lachnospirales</taxon>
        <taxon>Lachnospiraceae</taxon>
        <taxon>Lachnospiraceae incertae sedis</taxon>
        <taxon>Candidatus Limivivens</taxon>
    </lineage>
</organism>
<proteinExistence type="inferred from homology"/>
<dbReference type="InterPro" id="IPR004143">
    <property type="entry name" value="BPL_LPL_catalytic"/>
</dbReference>
<dbReference type="InterPro" id="IPR013196">
    <property type="entry name" value="HTH_11"/>
</dbReference>
<evidence type="ECO:0000259" key="6">
    <source>
        <dbReference type="PROSITE" id="PS51733"/>
    </source>
</evidence>
<dbReference type="InterPro" id="IPR003142">
    <property type="entry name" value="BPL_C"/>
</dbReference>
<dbReference type="CDD" id="cd16442">
    <property type="entry name" value="BPL"/>
    <property type="match status" value="1"/>
</dbReference>
<evidence type="ECO:0000256" key="3">
    <source>
        <dbReference type="ARBA" id="ARBA00022840"/>
    </source>
</evidence>
<dbReference type="AlphaFoldDB" id="A0A9D1EQU3"/>
<comment type="catalytic activity">
    <reaction evidence="5">
        <text>biotin + L-lysyl-[protein] + ATP = N(6)-biotinyl-L-lysyl-[protein] + AMP + diphosphate + H(+)</text>
        <dbReference type="Rhea" id="RHEA:11756"/>
        <dbReference type="Rhea" id="RHEA-COMP:9752"/>
        <dbReference type="Rhea" id="RHEA-COMP:10505"/>
        <dbReference type="ChEBI" id="CHEBI:15378"/>
        <dbReference type="ChEBI" id="CHEBI:29969"/>
        <dbReference type="ChEBI" id="CHEBI:30616"/>
        <dbReference type="ChEBI" id="CHEBI:33019"/>
        <dbReference type="ChEBI" id="CHEBI:57586"/>
        <dbReference type="ChEBI" id="CHEBI:83144"/>
        <dbReference type="ChEBI" id="CHEBI:456215"/>
        <dbReference type="EC" id="6.3.4.15"/>
    </reaction>
</comment>
<dbReference type="SUPFAM" id="SSF50037">
    <property type="entry name" value="C-terminal domain of transcriptional repressors"/>
    <property type="match status" value="1"/>
</dbReference>
<gene>
    <name evidence="5" type="primary">birA</name>
    <name evidence="7" type="ORF">IAB44_01525</name>
</gene>
<feature type="binding site" evidence="5">
    <location>
        <begin position="89"/>
        <end position="91"/>
    </location>
    <ligand>
        <name>biotin</name>
        <dbReference type="ChEBI" id="CHEBI:57586"/>
    </ligand>
</feature>
<dbReference type="Gene3D" id="3.30.930.10">
    <property type="entry name" value="Bira Bifunctional Protein, Domain 2"/>
    <property type="match status" value="1"/>
</dbReference>
<keyword evidence="5" id="KW-0805">Transcription regulation</keyword>
<dbReference type="GO" id="GO:0004077">
    <property type="term" value="F:biotin--[biotin carboxyl-carrier protein] ligase activity"/>
    <property type="evidence" value="ECO:0007669"/>
    <property type="project" value="UniProtKB-UniRule"/>
</dbReference>
<dbReference type="SUPFAM" id="SSF55681">
    <property type="entry name" value="Class II aaRS and biotin synthetases"/>
    <property type="match status" value="1"/>
</dbReference>
<keyword evidence="5" id="KW-0678">Repressor</keyword>
<evidence type="ECO:0000256" key="4">
    <source>
        <dbReference type="ARBA" id="ARBA00023267"/>
    </source>
</evidence>
<evidence type="ECO:0000313" key="8">
    <source>
        <dbReference type="Proteomes" id="UP000823935"/>
    </source>
</evidence>
<dbReference type="Gene3D" id="2.30.30.100">
    <property type="match status" value="1"/>
</dbReference>
<reference evidence="7" key="1">
    <citation type="submission" date="2020-10" db="EMBL/GenBank/DDBJ databases">
        <authorList>
            <person name="Gilroy R."/>
        </authorList>
    </citation>
    <scope>NUCLEOTIDE SEQUENCE</scope>
    <source>
        <strain evidence="7">CHK190-19873</strain>
    </source>
</reference>
<feature type="binding site" evidence="5">
    <location>
        <position position="184"/>
    </location>
    <ligand>
        <name>biotin</name>
        <dbReference type="ChEBI" id="CHEBI:57586"/>
    </ligand>
</feature>
<feature type="binding site" evidence="5">
    <location>
        <begin position="117"/>
        <end position="119"/>
    </location>
    <ligand>
        <name>biotin</name>
        <dbReference type="ChEBI" id="CHEBI:57586"/>
    </ligand>
</feature>
<dbReference type="Proteomes" id="UP000823935">
    <property type="component" value="Unassembled WGS sequence"/>
</dbReference>
<evidence type="ECO:0000256" key="1">
    <source>
        <dbReference type="ARBA" id="ARBA00022598"/>
    </source>
</evidence>
<feature type="DNA-binding region" description="H-T-H motif" evidence="5">
    <location>
        <begin position="18"/>
        <end position="37"/>
    </location>
</feature>
<protein>
    <recommendedName>
        <fullName evidence="5">Bifunctional ligase/repressor BirA</fullName>
    </recommendedName>
    <alternativeName>
        <fullName evidence="5">Biotin--[acetyl-CoA-carboxylase] ligase</fullName>
        <ecNumber evidence="5">6.3.4.15</ecNumber>
    </alternativeName>
    <alternativeName>
        <fullName evidence="5">Biotin--protein ligase</fullName>
    </alternativeName>
    <alternativeName>
        <fullName evidence="5">Biotin-[acetyl-CoA carboxylase] synthetase</fullName>
    </alternativeName>
</protein>
<dbReference type="InterPro" id="IPR030855">
    <property type="entry name" value="Bifunct_BirA"/>
</dbReference>
<dbReference type="GO" id="GO:0009249">
    <property type="term" value="P:protein lipoylation"/>
    <property type="evidence" value="ECO:0007669"/>
    <property type="project" value="UniProtKB-ARBA"/>
</dbReference>
<dbReference type="GO" id="GO:0005737">
    <property type="term" value="C:cytoplasm"/>
    <property type="evidence" value="ECO:0007669"/>
    <property type="project" value="TreeGrafter"/>
</dbReference>
<keyword evidence="2 5" id="KW-0547">Nucleotide-binding</keyword>
<dbReference type="PANTHER" id="PTHR12835">
    <property type="entry name" value="BIOTIN PROTEIN LIGASE"/>
    <property type="match status" value="1"/>
</dbReference>
<keyword evidence="5" id="KW-0804">Transcription</keyword>
<keyword evidence="3 5" id="KW-0067">ATP-binding</keyword>
<dbReference type="InterPro" id="IPR036388">
    <property type="entry name" value="WH-like_DNA-bd_sf"/>
</dbReference>
<keyword evidence="5" id="KW-0238">DNA-binding</keyword>
<dbReference type="PANTHER" id="PTHR12835:SF5">
    <property type="entry name" value="BIOTIN--PROTEIN LIGASE"/>
    <property type="match status" value="1"/>
</dbReference>
<dbReference type="EC" id="6.3.4.15" evidence="5"/>
<dbReference type="EMBL" id="DVIQ01000007">
    <property type="protein sequence ID" value="HIS30223.1"/>
    <property type="molecule type" value="Genomic_DNA"/>
</dbReference>
<dbReference type="HAMAP" id="MF_00978">
    <property type="entry name" value="Bifunct_BirA"/>
    <property type="match status" value="1"/>
</dbReference>
<reference evidence="7" key="2">
    <citation type="journal article" date="2021" name="PeerJ">
        <title>Extensive microbial diversity within the chicken gut microbiome revealed by metagenomics and culture.</title>
        <authorList>
            <person name="Gilroy R."/>
            <person name="Ravi A."/>
            <person name="Getino M."/>
            <person name="Pursley I."/>
            <person name="Horton D.L."/>
            <person name="Alikhan N.F."/>
            <person name="Baker D."/>
            <person name="Gharbi K."/>
            <person name="Hall N."/>
            <person name="Watson M."/>
            <person name="Adriaenssens E.M."/>
            <person name="Foster-Nyarko E."/>
            <person name="Jarju S."/>
            <person name="Secka A."/>
            <person name="Antonio M."/>
            <person name="Oren A."/>
            <person name="Chaudhuri R.R."/>
            <person name="La Ragione R."/>
            <person name="Hildebrand F."/>
            <person name="Pallen M.J."/>
        </authorList>
    </citation>
    <scope>NUCLEOTIDE SEQUENCE</scope>
    <source>
        <strain evidence="7">CHK190-19873</strain>
    </source>
</reference>
<keyword evidence="4 5" id="KW-0092">Biotin</keyword>
<dbReference type="Pfam" id="PF02237">
    <property type="entry name" value="BPL_C"/>
    <property type="match status" value="1"/>
</dbReference>
<evidence type="ECO:0000256" key="2">
    <source>
        <dbReference type="ARBA" id="ARBA00022741"/>
    </source>
</evidence>
<dbReference type="InterPro" id="IPR045864">
    <property type="entry name" value="aa-tRNA-synth_II/BPL/LPL"/>
</dbReference>
<accession>A0A9D1EQU3</accession>